<keyword evidence="1 4" id="KW-0808">Transferase</keyword>
<evidence type="ECO:0000313" key="5">
    <source>
        <dbReference type="Proteomes" id="UP000298324"/>
    </source>
</evidence>
<dbReference type="InterPro" id="IPR016181">
    <property type="entry name" value="Acyl_CoA_acyltransferase"/>
</dbReference>
<dbReference type="PROSITE" id="PS51186">
    <property type="entry name" value="GNAT"/>
    <property type="match status" value="1"/>
</dbReference>
<dbReference type="SUPFAM" id="SSF55729">
    <property type="entry name" value="Acyl-CoA N-acyltransferases (Nat)"/>
    <property type="match status" value="1"/>
</dbReference>
<organism evidence="4 5">
    <name type="scientific">Pelotomaculum schinkii</name>
    <dbReference type="NCBI Taxonomy" id="78350"/>
    <lineage>
        <taxon>Bacteria</taxon>
        <taxon>Bacillati</taxon>
        <taxon>Bacillota</taxon>
        <taxon>Clostridia</taxon>
        <taxon>Eubacteriales</taxon>
        <taxon>Desulfotomaculaceae</taxon>
        <taxon>Pelotomaculum</taxon>
    </lineage>
</organism>
<evidence type="ECO:0000256" key="2">
    <source>
        <dbReference type="ARBA" id="ARBA00023315"/>
    </source>
</evidence>
<reference evidence="4 5" key="1">
    <citation type="journal article" date="2018" name="Environ. Microbiol.">
        <title>Novel energy conservation strategies and behaviour of Pelotomaculum schinkii driving syntrophic propionate catabolism.</title>
        <authorList>
            <person name="Hidalgo-Ahumada C.A.P."/>
            <person name="Nobu M.K."/>
            <person name="Narihiro T."/>
            <person name="Tamaki H."/>
            <person name="Liu W.T."/>
            <person name="Kamagata Y."/>
            <person name="Stams A.J.M."/>
            <person name="Imachi H."/>
            <person name="Sousa D.Z."/>
        </authorList>
    </citation>
    <scope>NUCLEOTIDE SEQUENCE [LARGE SCALE GENOMIC DNA]</scope>
    <source>
        <strain evidence="4 5">HH</strain>
    </source>
</reference>
<sequence length="296" mass="33693">MSIEIKKNEDIYLDRWEIIEGNAFDCRILVSPYNRRITVYEFNLTRDHAAGEMVELLAGKALENGLDKIWLKSKTGYMNAFAGAGMKLEAAIPGYYKGKETALVFALYLSNQRQTPSHARGKELVDQLVSKFKDGTVKRIIPDGITFKWGEKEHCPALARLYRKVFTTYPFPVFDPDYLKSTIAQDSTYYITAWHNRELIAASSAEINRPQQNAEMTDFATLPQWRGHGLASFLLEQMETRLKGERFRCLYTIARSSSIGMNSVFVNAGYGYYGVLIKNCNIGVGFEDMNVWAKLL</sequence>
<dbReference type="Pfam" id="PF00583">
    <property type="entry name" value="Acetyltransf_1"/>
    <property type="match status" value="1"/>
</dbReference>
<keyword evidence="5" id="KW-1185">Reference proteome</keyword>
<evidence type="ECO:0000259" key="3">
    <source>
        <dbReference type="PROSITE" id="PS51186"/>
    </source>
</evidence>
<feature type="domain" description="N-acetyltransferase" evidence="3">
    <location>
        <begin position="145"/>
        <end position="296"/>
    </location>
</feature>
<name>A0A4Y7R9L4_9FIRM</name>
<proteinExistence type="predicted"/>
<dbReference type="Proteomes" id="UP000298324">
    <property type="component" value="Unassembled WGS sequence"/>
</dbReference>
<dbReference type="Gene3D" id="3.40.630.30">
    <property type="match status" value="1"/>
</dbReference>
<comment type="caution">
    <text evidence="4">The sequence shown here is derived from an EMBL/GenBank/DDBJ whole genome shotgun (WGS) entry which is preliminary data.</text>
</comment>
<dbReference type="AlphaFoldDB" id="A0A4Y7R9L4"/>
<dbReference type="CDD" id="cd04301">
    <property type="entry name" value="NAT_SF"/>
    <property type="match status" value="1"/>
</dbReference>
<dbReference type="EC" id="2.3.1.-" evidence="4"/>
<dbReference type="PANTHER" id="PTHR43420:SF52">
    <property type="entry name" value="N-ACETYLTRANSFERASE YODP"/>
    <property type="match status" value="1"/>
</dbReference>
<accession>A0A4Y7R9L4</accession>
<keyword evidence="2 4" id="KW-0012">Acyltransferase</keyword>
<dbReference type="RefSeq" id="WP_134218980.1">
    <property type="nucleotide sequence ID" value="NZ_QFGA01000002.1"/>
</dbReference>
<dbReference type="NCBIfam" id="TIGR03827">
    <property type="entry name" value="GNAT_ablB"/>
    <property type="match status" value="1"/>
</dbReference>
<dbReference type="InterPro" id="IPR050680">
    <property type="entry name" value="YpeA/RimI_acetyltransf"/>
</dbReference>
<dbReference type="GO" id="GO:0008080">
    <property type="term" value="F:N-acetyltransferase activity"/>
    <property type="evidence" value="ECO:0007669"/>
    <property type="project" value="InterPro"/>
</dbReference>
<dbReference type="InterPro" id="IPR000182">
    <property type="entry name" value="GNAT_dom"/>
</dbReference>
<protein>
    <submittedName>
        <fullName evidence="4">N-acetyltransferase YodP</fullName>
        <ecNumber evidence="4">2.3.1.-</ecNumber>
    </submittedName>
</protein>
<evidence type="ECO:0000256" key="1">
    <source>
        <dbReference type="ARBA" id="ARBA00022679"/>
    </source>
</evidence>
<dbReference type="EMBL" id="QFGA01000002">
    <property type="protein sequence ID" value="TEB05472.1"/>
    <property type="molecule type" value="Genomic_DNA"/>
</dbReference>
<gene>
    <name evidence="4" type="primary">yodP</name>
    <name evidence="4" type="ORF">Psch_02513</name>
</gene>
<dbReference type="PANTHER" id="PTHR43420">
    <property type="entry name" value="ACETYLTRANSFERASE"/>
    <property type="match status" value="1"/>
</dbReference>
<dbReference type="InterPro" id="IPR022525">
    <property type="entry name" value="GNAT_AblB"/>
</dbReference>
<evidence type="ECO:0000313" key="4">
    <source>
        <dbReference type="EMBL" id="TEB05472.1"/>
    </source>
</evidence>